<keyword evidence="3" id="KW-1185">Reference proteome</keyword>
<evidence type="ECO:0000313" key="3">
    <source>
        <dbReference type="Proteomes" id="UP000185839"/>
    </source>
</evidence>
<keyword evidence="1" id="KW-1133">Transmembrane helix</keyword>
<dbReference type="RefSeq" id="WP_076387431.1">
    <property type="nucleotide sequence ID" value="NZ_FTOI01000009.1"/>
</dbReference>
<feature type="transmembrane region" description="Helical" evidence="1">
    <location>
        <begin position="12"/>
        <end position="33"/>
    </location>
</feature>
<name>A0A1N7MNR1_9FLAO</name>
<proteinExistence type="predicted"/>
<sequence length="146" mass="16092">MATENKTEKTSIAVIITAVATLLTALGGLIYALKSPSQNTLPAPNNPVHLSENTEKTYHGNVGKLEATFNLTFINNSTTVKGTYFYDKKQDQRYELSGTVINGDLHLNEYTKGILTANCVLKKYDGCFSGKMFNKDGRVFVMNLCE</sequence>
<gene>
    <name evidence="2" type="ORF">SAMN05421789_109113</name>
</gene>
<dbReference type="EMBL" id="FTOI01000009">
    <property type="protein sequence ID" value="SIS87783.1"/>
    <property type="molecule type" value="Genomic_DNA"/>
</dbReference>
<dbReference type="STRING" id="713588.SAMN05421789_109113"/>
<dbReference type="AlphaFoldDB" id="A0A1N7MNR1"/>
<dbReference type="OrthoDB" id="1263496at2"/>
<keyword evidence="1" id="KW-0812">Transmembrane</keyword>
<protein>
    <submittedName>
        <fullName evidence="2">Uncharacterized protein</fullName>
    </submittedName>
</protein>
<accession>A0A1N7MNR1</accession>
<reference evidence="3" key="1">
    <citation type="submission" date="2017-01" db="EMBL/GenBank/DDBJ databases">
        <authorList>
            <person name="Varghese N."/>
            <person name="Submissions S."/>
        </authorList>
    </citation>
    <scope>NUCLEOTIDE SEQUENCE [LARGE SCALE GENOMIC DNA]</scope>
    <source>
        <strain evidence="3">DSM 23145</strain>
    </source>
</reference>
<keyword evidence="1" id="KW-0472">Membrane</keyword>
<evidence type="ECO:0000313" key="2">
    <source>
        <dbReference type="EMBL" id="SIS87783.1"/>
    </source>
</evidence>
<dbReference type="Proteomes" id="UP000185839">
    <property type="component" value="Unassembled WGS sequence"/>
</dbReference>
<evidence type="ECO:0000256" key="1">
    <source>
        <dbReference type="SAM" id="Phobius"/>
    </source>
</evidence>
<organism evidence="2 3">
    <name type="scientific">Kaistella chaponensis</name>
    <dbReference type="NCBI Taxonomy" id="713588"/>
    <lineage>
        <taxon>Bacteria</taxon>
        <taxon>Pseudomonadati</taxon>
        <taxon>Bacteroidota</taxon>
        <taxon>Flavobacteriia</taxon>
        <taxon>Flavobacteriales</taxon>
        <taxon>Weeksellaceae</taxon>
        <taxon>Chryseobacterium group</taxon>
        <taxon>Kaistella</taxon>
    </lineage>
</organism>